<dbReference type="InterPro" id="IPR016055">
    <property type="entry name" value="A-D-PHexomutase_a/b/a-I/II/III"/>
</dbReference>
<keyword evidence="6" id="KW-0413">Isomerase</keyword>
<evidence type="ECO:0000256" key="3">
    <source>
        <dbReference type="ARBA" id="ARBA00022553"/>
    </source>
</evidence>
<comment type="cofactor">
    <cofactor evidence="1">
        <name>Mg(2+)</name>
        <dbReference type="ChEBI" id="CHEBI:18420"/>
    </cofactor>
</comment>
<keyword evidence="5" id="KW-0460">Magnesium</keyword>
<sequence length="451" mass="50537">MQVNPAIFRSYDIRGIYPDELSPEAAKMIGIGYAEFLRRVTKHSHPTVLVGRDTRFSSDTLHQKLVEGLIRNGAAVVDIGIGTTPELYFLTLTRHGIEGGIMITASHNQPEYNGFKFLLSRLGDIGLKNGLQRIRKFGEKKLRVGIRIGKVKSIAEQDRYLSKLRSFVPKIPQIRVLVNAAGGATSFLLPSLLGSYPVVYKPIFFDPDPTFEHHPPNPLLEGVETNMKLEMKSTKFHLGVCFDGDGDRVSFFDEKGNRIRADIVFALLARESLEKHRGRRFAFELTHAKFLRPFIETYGGELIDTKVGRIDIRRVMTESQAVLGGETSAHVYHQELQNIDSALLTMLKMFRVVGKLSRPISEVVSGISSSSFLQKAILVNHQKSVIQKFANTYKNSTRSMLDGVTVQYPTWWFNIRASNTESLVRLTLETGSGAESASRLKSLTAEVMSYD</sequence>
<dbReference type="InterPro" id="IPR005846">
    <property type="entry name" value="A-D-PHexomutase_a/b/a-III"/>
</dbReference>
<dbReference type="InterPro" id="IPR005844">
    <property type="entry name" value="A-D-PHexomutase_a/b/a-I"/>
</dbReference>
<dbReference type="Gene3D" id="3.40.120.10">
    <property type="entry name" value="Alpha-D-Glucose-1,6-Bisphosphate, subunit A, domain 3"/>
    <property type="match status" value="3"/>
</dbReference>
<dbReference type="Proteomes" id="UP000808388">
    <property type="component" value="Unassembled WGS sequence"/>
</dbReference>
<evidence type="ECO:0008006" key="12">
    <source>
        <dbReference type="Google" id="ProtNLM"/>
    </source>
</evidence>
<evidence type="ECO:0000259" key="9">
    <source>
        <dbReference type="Pfam" id="PF02880"/>
    </source>
</evidence>
<evidence type="ECO:0000259" key="8">
    <source>
        <dbReference type="Pfam" id="PF02879"/>
    </source>
</evidence>
<feature type="domain" description="Alpha-D-phosphohexomutase alpha/beta/alpha" evidence="8">
    <location>
        <begin position="159"/>
        <end position="256"/>
    </location>
</feature>
<evidence type="ECO:0000256" key="1">
    <source>
        <dbReference type="ARBA" id="ARBA00001946"/>
    </source>
</evidence>
<dbReference type="InterPro" id="IPR005841">
    <property type="entry name" value="Alpha-D-phosphohexomutase_SF"/>
</dbReference>
<dbReference type="InterPro" id="IPR005845">
    <property type="entry name" value="A-D-PHexomutase_a/b/a-II"/>
</dbReference>
<comment type="similarity">
    <text evidence="2">Belongs to the phosphohexose mutase family.</text>
</comment>
<dbReference type="GO" id="GO:0016868">
    <property type="term" value="F:intramolecular phosphotransferase activity"/>
    <property type="evidence" value="ECO:0007669"/>
    <property type="project" value="InterPro"/>
</dbReference>
<feature type="domain" description="Alpha-D-phosphohexomutase alpha/beta/alpha" evidence="9">
    <location>
        <begin position="262"/>
        <end position="364"/>
    </location>
</feature>
<dbReference type="PANTHER" id="PTHR43771:SF1">
    <property type="entry name" value="PHOSPHOMANNOMUTASE"/>
    <property type="match status" value="1"/>
</dbReference>
<evidence type="ECO:0000313" key="11">
    <source>
        <dbReference type="Proteomes" id="UP000808388"/>
    </source>
</evidence>
<proteinExistence type="inferred from homology"/>
<keyword evidence="4" id="KW-0479">Metal-binding</keyword>
<comment type="caution">
    <text evidence="10">The sequence shown here is derived from an EMBL/GenBank/DDBJ whole genome shotgun (WGS) entry which is preliminary data.</text>
</comment>
<evidence type="ECO:0000256" key="4">
    <source>
        <dbReference type="ARBA" id="ARBA00022723"/>
    </source>
</evidence>
<accession>A0A9D6LTB5</accession>
<dbReference type="SUPFAM" id="SSF53738">
    <property type="entry name" value="Phosphoglucomutase, first 3 domains"/>
    <property type="match status" value="3"/>
</dbReference>
<dbReference type="PANTHER" id="PTHR43771">
    <property type="entry name" value="PHOSPHOMANNOMUTASE"/>
    <property type="match status" value="1"/>
</dbReference>
<dbReference type="GO" id="GO:0005975">
    <property type="term" value="P:carbohydrate metabolic process"/>
    <property type="evidence" value="ECO:0007669"/>
    <property type="project" value="InterPro"/>
</dbReference>
<reference evidence="10" key="1">
    <citation type="submission" date="2020-07" db="EMBL/GenBank/DDBJ databases">
        <title>Huge and variable diversity of episymbiotic CPR bacteria and DPANN archaea in groundwater ecosystems.</title>
        <authorList>
            <person name="He C.Y."/>
            <person name="Keren R."/>
            <person name="Whittaker M."/>
            <person name="Farag I.F."/>
            <person name="Doudna J."/>
            <person name="Cate J.H.D."/>
            <person name="Banfield J.F."/>
        </authorList>
    </citation>
    <scope>NUCLEOTIDE SEQUENCE</scope>
    <source>
        <strain evidence="10">NC_groundwater_972_Pr1_S-0.2um_49_27</strain>
    </source>
</reference>
<dbReference type="SUPFAM" id="SSF55957">
    <property type="entry name" value="Phosphoglucomutase, C-terminal domain"/>
    <property type="match status" value="1"/>
</dbReference>
<dbReference type="Pfam" id="PF02879">
    <property type="entry name" value="PGM_PMM_II"/>
    <property type="match status" value="1"/>
</dbReference>
<keyword evidence="3" id="KW-0597">Phosphoprotein</keyword>
<dbReference type="EMBL" id="JACQCQ010000002">
    <property type="protein sequence ID" value="MBI3627319.1"/>
    <property type="molecule type" value="Genomic_DNA"/>
</dbReference>
<evidence type="ECO:0000259" key="7">
    <source>
        <dbReference type="Pfam" id="PF02878"/>
    </source>
</evidence>
<dbReference type="Gene3D" id="3.30.310.50">
    <property type="entry name" value="Alpha-D-phosphohexomutase, C-terminal domain"/>
    <property type="match status" value="1"/>
</dbReference>
<dbReference type="Pfam" id="PF02880">
    <property type="entry name" value="PGM_PMM_III"/>
    <property type="match status" value="1"/>
</dbReference>
<protein>
    <recommendedName>
        <fullName evidence="12">Phosphomannomutase/phosphoglucomutase</fullName>
    </recommendedName>
</protein>
<organism evidence="10 11">
    <name type="scientific">Candidatus Sungiibacteriota bacterium</name>
    <dbReference type="NCBI Taxonomy" id="2750080"/>
    <lineage>
        <taxon>Bacteria</taxon>
        <taxon>Candidatus Sungiibacteriota</taxon>
    </lineage>
</organism>
<feature type="domain" description="Alpha-D-phosphohexomutase alpha/beta/alpha" evidence="7">
    <location>
        <begin position="7"/>
        <end position="121"/>
    </location>
</feature>
<dbReference type="InterPro" id="IPR036900">
    <property type="entry name" value="A-D-PHexomutase_C_sf"/>
</dbReference>
<evidence type="ECO:0000313" key="10">
    <source>
        <dbReference type="EMBL" id="MBI3627319.1"/>
    </source>
</evidence>
<dbReference type="AlphaFoldDB" id="A0A9D6LTB5"/>
<evidence type="ECO:0000256" key="6">
    <source>
        <dbReference type="ARBA" id="ARBA00023235"/>
    </source>
</evidence>
<gene>
    <name evidence="10" type="ORF">HY220_01030</name>
</gene>
<dbReference type="Pfam" id="PF02878">
    <property type="entry name" value="PGM_PMM_I"/>
    <property type="match status" value="1"/>
</dbReference>
<name>A0A9D6LTB5_9BACT</name>
<dbReference type="PRINTS" id="PR00509">
    <property type="entry name" value="PGMPMM"/>
</dbReference>
<dbReference type="GO" id="GO:0046872">
    <property type="term" value="F:metal ion binding"/>
    <property type="evidence" value="ECO:0007669"/>
    <property type="project" value="UniProtKB-KW"/>
</dbReference>
<evidence type="ECO:0000256" key="2">
    <source>
        <dbReference type="ARBA" id="ARBA00010231"/>
    </source>
</evidence>
<evidence type="ECO:0000256" key="5">
    <source>
        <dbReference type="ARBA" id="ARBA00022842"/>
    </source>
</evidence>